<organism evidence="1">
    <name type="scientific">Phage sp. ct17O1</name>
    <dbReference type="NCBI Taxonomy" id="2825789"/>
    <lineage>
        <taxon>Viruses</taxon>
    </lineage>
</organism>
<accession>A0A8S5PLK9</accession>
<evidence type="ECO:0000313" key="1">
    <source>
        <dbReference type="EMBL" id="DAE07355.1"/>
    </source>
</evidence>
<sequence>MSRTFRRVYAFINRSVGLFAVSPTVLISSKDCLEI</sequence>
<reference evidence="1" key="1">
    <citation type="journal article" date="2021" name="Proc. Natl. Acad. Sci. U.S.A.">
        <title>A Catalog of Tens of Thousands of Viruses from Human Metagenomes Reveals Hidden Associations with Chronic Diseases.</title>
        <authorList>
            <person name="Tisza M.J."/>
            <person name="Buck C.B."/>
        </authorList>
    </citation>
    <scope>NUCLEOTIDE SEQUENCE</scope>
    <source>
        <strain evidence="1">Ct17O1</strain>
    </source>
</reference>
<proteinExistence type="predicted"/>
<dbReference type="EMBL" id="BK015448">
    <property type="protein sequence ID" value="DAE07355.1"/>
    <property type="molecule type" value="Genomic_DNA"/>
</dbReference>
<name>A0A8S5PLK9_9VIRU</name>
<protein>
    <submittedName>
        <fullName evidence="1">Uncharacterized protein</fullName>
    </submittedName>
</protein>